<name>A0A8S3Z190_9EUPU</name>
<dbReference type="Gene3D" id="2.60.120.200">
    <property type="match status" value="1"/>
</dbReference>
<organism evidence="6 7">
    <name type="scientific">Candidula unifasciata</name>
    <dbReference type="NCBI Taxonomy" id="100452"/>
    <lineage>
        <taxon>Eukaryota</taxon>
        <taxon>Metazoa</taxon>
        <taxon>Spiralia</taxon>
        <taxon>Lophotrochozoa</taxon>
        <taxon>Mollusca</taxon>
        <taxon>Gastropoda</taxon>
        <taxon>Heterobranchia</taxon>
        <taxon>Euthyneura</taxon>
        <taxon>Panpulmonata</taxon>
        <taxon>Eupulmonata</taxon>
        <taxon>Stylommatophora</taxon>
        <taxon>Helicina</taxon>
        <taxon>Helicoidea</taxon>
        <taxon>Geomitridae</taxon>
        <taxon>Candidula</taxon>
    </lineage>
</organism>
<dbReference type="InterPro" id="IPR050865">
    <property type="entry name" value="BEACH_Domain"/>
</dbReference>
<accession>A0A8S3Z190</accession>
<feature type="compositionally biased region" description="Polar residues" evidence="3">
    <location>
        <begin position="1225"/>
        <end position="1242"/>
    </location>
</feature>
<dbReference type="Pfam" id="PF16057">
    <property type="entry name" value="DUF4800"/>
    <property type="match status" value="1"/>
</dbReference>
<reference evidence="6" key="1">
    <citation type="submission" date="2021-04" db="EMBL/GenBank/DDBJ databases">
        <authorList>
            <consortium name="Molecular Ecology Group"/>
        </authorList>
    </citation>
    <scope>NUCLEOTIDE SEQUENCE</scope>
</reference>
<dbReference type="InterPro" id="IPR011993">
    <property type="entry name" value="PH-like_dom_sf"/>
</dbReference>
<dbReference type="InterPro" id="IPR036372">
    <property type="entry name" value="BEACH_dom_sf"/>
</dbReference>
<dbReference type="SMART" id="SM01026">
    <property type="entry name" value="Beach"/>
    <property type="match status" value="1"/>
</dbReference>
<dbReference type="GO" id="GO:0016020">
    <property type="term" value="C:membrane"/>
    <property type="evidence" value="ECO:0007669"/>
    <property type="project" value="TreeGrafter"/>
</dbReference>
<feature type="domain" description="BEACH-type PH" evidence="5">
    <location>
        <begin position="1946"/>
        <end position="2043"/>
    </location>
</feature>
<dbReference type="InterPro" id="IPR023362">
    <property type="entry name" value="PH-BEACH_dom"/>
</dbReference>
<proteinExistence type="predicted"/>
<feature type="region of interest" description="Disordered" evidence="3">
    <location>
        <begin position="1225"/>
        <end position="1247"/>
    </location>
</feature>
<keyword evidence="7" id="KW-1185">Reference proteome</keyword>
<gene>
    <name evidence="6" type="ORF">CUNI_LOCUS8317</name>
</gene>
<dbReference type="Pfam" id="PF20425">
    <property type="entry name" value="Neurobeachin"/>
    <property type="match status" value="1"/>
</dbReference>
<dbReference type="Pfam" id="PF15787">
    <property type="entry name" value="DUF4704"/>
    <property type="match status" value="1"/>
</dbReference>
<keyword evidence="2" id="KW-0175">Coiled coil</keyword>
<feature type="domain" description="BEACH" evidence="4">
    <location>
        <begin position="2056"/>
        <end position="2189"/>
    </location>
</feature>
<comment type="caution">
    <text evidence="6">The sequence shown here is derived from an EMBL/GenBank/DDBJ whole genome shotgun (WGS) entry which is preliminary data.</text>
</comment>
<dbReference type="PANTHER" id="PTHR13743:SF112">
    <property type="entry name" value="BEACH DOMAIN-CONTAINING PROTEIN"/>
    <property type="match status" value="1"/>
</dbReference>
<feature type="compositionally biased region" description="Low complexity" evidence="3">
    <location>
        <begin position="1177"/>
        <end position="1190"/>
    </location>
</feature>
<dbReference type="PROSITE" id="PS50197">
    <property type="entry name" value="BEACH"/>
    <property type="match status" value="1"/>
</dbReference>
<dbReference type="InterPro" id="IPR000409">
    <property type="entry name" value="BEACH_dom"/>
</dbReference>
<evidence type="ECO:0000259" key="4">
    <source>
        <dbReference type="PROSITE" id="PS50197"/>
    </source>
</evidence>
<dbReference type="SUPFAM" id="SSF48371">
    <property type="entry name" value="ARM repeat"/>
    <property type="match status" value="1"/>
</dbReference>
<dbReference type="EMBL" id="CAJHNH020001358">
    <property type="protein sequence ID" value="CAG5122759.1"/>
    <property type="molecule type" value="Genomic_DNA"/>
</dbReference>
<dbReference type="CDD" id="cd01201">
    <property type="entry name" value="PH_BEACH"/>
    <property type="match status" value="1"/>
</dbReference>
<dbReference type="InterPro" id="IPR046852">
    <property type="entry name" value="Neurobeachin_a-sol"/>
</dbReference>
<dbReference type="Pfam" id="PF14844">
    <property type="entry name" value="PH_BEACH"/>
    <property type="match status" value="1"/>
</dbReference>
<dbReference type="InterPro" id="IPR031570">
    <property type="entry name" value="NBEA/BDCP_DUF4704"/>
</dbReference>
<evidence type="ECO:0000313" key="7">
    <source>
        <dbReference type="Proteomes" id="UP000678393"/>
    </source>
</evidence>
<dbReference type="GO" id="GO:0008104">
    <property type="term" value="P:intracellular protein localization"/>
    <property type="evidence" value="ECO:0007669"/>
    <property type="project" value="TreeGrafter"/>
</dbReference>
<sequence>NYDNVSLVAAGHFVNHTVTCAQSVITKHCSQTGASPDPVYSNTVISFVKLVMHFLECLYDPYSVWRKRLKGWTVDVEQLLSKPALVHNEVIPFFHECFQKPSISGELQLCLLHMFGAVMSGSLTNATFTVTPATLDVLLGVLSGRAACCSNSSPAQKSQIQHIILQSIVGMIHTIHNCSPEQRQVEVSDVMSSYMQVLSGLKSDEHNYELLISMIETISKMTLCNDRLAMQTLLSCDAVMEGLVSVIKRSSLRGSQIQNLTKVVVKCLQALLNGSRHSKDVFVKCVGYTEFLAILQGCGQPTKELLESLLDWVVEAEYESGKHAVIKNAPAAVVLMKLISSIETPDLQIWLSTEMKKLCTYSYGNRMACCKGGMVSVLLNLLSQHSKLQLRTVGQMISLLERLGSFSITAAELKQLIGLFKTDHGGKQFPYTTRLMRAVSTMARRDGICGPLHFFDIQQVSDVINLPGIRKWPGAAFSFFTLICLDTEFNMEDDVNIDLTSSSYRRLLYSFSSNNGCGFEAFITPDYSLAVATFNKKEFSTTTVPDTTLEDGCWHSVGVVHVAGRRFSSSPGHVYVYIDGKLKSSVALKFPSLTEPVTSCKVGSPGSRAYTSIISDNSGEGHAESRKISPLKSFFGFANRGTESSSCGPGVFTLDPNTQEEIWGPTVCLYGQLELICVFHDVLQPEQVKALSQIGWNSLFHFSEDAVLADLPGKLVARYSAKACREHVCTDISPFQNHGTFTGNCCVNWDIKDVINCLGGIQVLFPILENLDHSCQLLDLESPSSPSKLEADDLDLDDWAIVNNNSLSLSELKLDHNPLAAFLTMIRYMLKEKPINKDTFARTYCAATLGMLMQKVPGDMMDINVLMSIQYLVEECDNRDNSVATKSTLLQHIYHYILFDFSLWNRTQFAVRIGHIQYVSTIIKDDRKYFRKKYGVQFLLDVIRAYYITTDASRLNEEDSKTIRVSLLNLIKYYISSSIHAEELNHIMSFIVAVRESNLLLEAMDLLIALIESHSRRQHQLIVLLYEPEQAEMLYQLLTYPNQPIIFYEKVVKILYLLLKSERISEKSKSRLRLTEIGHWGLINMMTSYDISAPMIKRFLEQVSFTETPQTYGAILAILGIVHNSGLDVKSVAIKQLLTVIVSKTGAARGFAKQLGWQESIVRLLTVERRRNFSSCSQTSTPNNSNDSSNKITVSKDSLITPLSSADSQLVQLQDDTLAASTSIPEASVSVSSQPTLKPEQNTVTAASIETTSSATATATKEDLSSSGVSALLSSSSPPLILDIPDAHSRLTPAPLSFREPVNSCVIPEELQGAQQRPHELNLHSIPGGRCTNCDIESIEALDQLLDTEPTPATPLYIKRTFYELGTSEDDDNGFLQGSRSSTASMEDLLQDTASFTDSQSGVVSTSASNISLCSSIFEEDSALGNSEISVDTLEMAPPSGSLRDLGRLDKMRKQSAPENVFEAEDDGRRTSVVLREDGYKQVLDHIGVELNDSLEQKEELCQHLLIILHSIMWKGVEGSGVDSWKERCQLFTWIDELGDSHVLIRPPEEIKRRLMEMLLHSCSTDIRNTAGPSVASQSENAIELIRLVQGFVTEPDAPAERFSIRLLEDVMSLLDVLGVWDTDATVAWSEMVHRGFSVLLAFSNQLDLNLVSAATVKLHSLVQTKLISSSAEASYILGALNFMIIQAIEANTDNYAYLMPVLRALIDKGQELLTISTHLPHLPKTSLSSTFFDDFKTYAYSEEWQTFISNYVGPQMTHFMESNFEEGALSLSVFWADCHEEMMMNHHRLNREIGESKLRYKKQIEEVYNKRVEQENRRYQTTLTQLKNQHLFTLRHWRATKRFFTGERGAWTNSDDRVHWKLSNQENFARMKVRLTQNYNFEDHVNASRLRDNVGVTDTDNSLRLTELKGVKDALVSQENIADDTLGDEEWSAISASSSNLEEYTGTEKLVISADCELITIVNEIKGRLEVTTTHIYFFDCSPHRDEAGEDFKWALSRLREIHFRRYNLRRSALEIFLVDQTNYFINFPEKGMRNKIYSRILSLRPVNLSYKGQRSPADLLRASGLIQKWVNREISNFEYLMQLNTIAGRTYNDLSQYHVFPWILMDYTSKQLDLDNPSVFRDLSKPVGVVNPRNEKEVREKYDTFEDPSGVIEKFHYGTHYSNAASVMHYLVRVEPFTSLHIQLQSG</sequence>
<dbReference type="Gene3D" id="2.30.29.30">
    <property type="entry name" value="Pleckstrin-homology domain (PH domain)/Phosphotyrosine-binding domain (PTB)"/>
    <property type="match status" value="1"/>
</dbReference>
<evidence type="ECO:0000256" key="3">
    <source>
        <dbReference type="SAM" id="MobiDB-lite"/>
    </source>
</evidence>
<feature type="coiled-coil region" evidence="2">
    <location>
        <begin position="1798"/>
        <end position="1830"/>
    </location>
</feature>
<evidence type="ECO:0000256" key="2">
    <source>
        <dbReference type="SAM" id="Coils"/>
    </source>
</evidence>
<evidence type="ECO:0000256" key="1">
    <source>
        <dbReference type="ARBA" id="ARBA00022574"/>
    </source>
</evidence>
<dbReference type="GO" id="GO:0005829">
    <property type="term" value="C:cytosol"/>
    <property type="evidence" value="ECO:0007669"/>
    <property type="project" value="TreeGrafter"/>
</dbReference>
<feature type="non-terminal residue" evidence="6">
    <location>
        <position position="1"/>
    </location>
</feature>
<dbReference type="SUPFAM" id="SSF49899">
    <property type="entry name" value="Concanavalin A-like lectins/glucanases"/>
    <property type="match status" value="1"/>
</dbReference>
<keyword evidence="1" id="KW-0853">WD repeat</keyword>
<dbReference type="SUPFAM" id="SSF50729">
    <property type="entry name" value="PH domain-like"/>
    <property type="match status" value="1"/>
</dbReference>
<feature type="region of interest" description="Disordered" evidence="3">
    <location>
        <begin position="1173"/>
        <end position="1192"/>
    </location>
</feature>
<feature type="non-terminal residue" evidence="6">
    <location>
        <position position="2189"/>
    </location>
</feature>
<protein>
    <recommendedName>
        <fullName evidence="8">Neurobeachin-like protein 1</fullName>
    </recommendedName>
</protein>
<dbReference type="Proteomes" id="UP000678393">
    <property type="component" value="Unassembled WGS sequence"/>
</dbReference>
<evidence type="ECO:0000259" key="5">
    <source>
        <dbReference type="PROSITE" id="PS51783"/>
    </source>
</evidence>
<dbReference type="OrthoDB" id="26681at2759"/>
<dbReference type="Gene3D" id="1.10.1540.10">
    <property type="entry name" value="BEACH domain"/>
    <property type="match status" value="1"/>
</dbReference>
<dbReference type="Pfam" id="PF02138">
    <property type="entry name" value="Beach"/>
    <property type="match status" value="1"/>
</dbReference>
<dbReference type="GO" id="GO:0019901">
    <property type="term" value="F:protein kinase binding"/>
    <property type="evidence" value="ECO:0007669"/>
    <property type="project" value="TreeGrafter"/>
</dbReference>
<dbReference type="InterPro" id="IPR013320">
    <property type="entry name" value="ConA-like_dom_sf"/>
</dbReference>
<dbReference type="SUPFAM" id="SSF81837">
    <property type="entry name" value="BEACH domain"/>
    <property type="match status" value="1"/>
</dbReference>
<dbReference type="PROSITE" id="PS51783">
    <property type="entry name" value="PH_BEACH"/>
    <property type="match status" value="1"/>
</dbReference>
<dbReference type="PANTHER" id="PTHR13743">
    <property type="entry name" value="BEIGE/BEACH-RELATED"/>
    <property type="match status" value="1"/>
</dbReference>
<evidence type="ECO:0008006" key="8">
    <source>
        <dbReference type="Google" id="ProtNLM"/>
    </source>
</evidence>
<evidence type="ECO:0000313" key="6">
    <source>
        <dbReference type="EMBL" id="CAG5122759.1"/>
    </source>
</evidence>
<dbReference type="InterPro" id="IPR016024">
    <property type="entry name" value="ARM-type_fold"/>
</dbReference>